<evidence type="ECO:0000256" key="6">
    <source>
        <dbReference type="SAM" id="Phobius"/>
    </source>
</evidence>
<reference evidence="8 9" key="1">
    <citation type="submission" date="2020-02" db="EMBL/GenBank/DDBJ databases">
        <title>Draft genome sequence of two Spirosoma agri KCTC 52727 and Spirosoma terrae KCTC 52035.</title>
        <authorList>
            <person name="Rojas J."/>
            <person name="Ambika Manirajan B."/>
            <person name="Ratering S."/>
            <person name="Suarez C."/>
            <person name="Schnell S."/>
        </authorList>
    </citation>
    <scope>NUCLEOTIDE SEQUENCE [LARGE SCALE GENOMIC DNA]</scope>
    <source>
        <strain evidence="8 9">KCTC 52727</strain>
    </source>
</reference>
<dbReference type="Pfam" id="PF04116">
    <property type="entry name" value="FA_hydroxylase"/>
    <property type="match status" value="1"/>
</dbReference>
<feature type="transmembrane region" description="Helical" evidence="6">
    <location>
        <begin position="149"/>
        <end position="172"/>
    </location>
</feature>
<dbReference type="InterPro" id="IPR006694">
    <property type="entry name" value="Fatty_acid_hydroxylase"/>
</dbReference>
<feature type="transmembrane region" description="Helical" evidence="6">
    <location>
        <begin position="17"/>
        <end position="37"/>
    </location>
</feature>
<keyword evidence="4" id="KW-0560">Oxidoreductase</keyword>
<dbReference type="GO" id="GO:0012505">
    <property type="term" value="C:endomembrane system"/>
    <property type="evidence" value="ECO:0007669"/>
    <property type="project" value="UniProtKB-SubCell"/>
</dbReference>
<feature type="transmembrane region" description="Helical" evidence="6">
    <location>
        <begin position="49"/>
        <end position="69"/>
    </location>
</feature>
<evidence type="ECO:0000259" key="7">
    <source>
        <dbReference type="Pfam" id="PF04116"/>
    </source>
</evidence>
<feature type="domain" description="Fatty acid hydroxylase" evidence="7">
    <location>
        <begin position="95"/>
        <end position="232"/>
    </location>
</feature>
<proteinExistence type="predicted"/>
<gene>
    <name evidence="8" type="ORF">GK091_08305</name>
</gene>
<dbReference type="InterPro" id="IPR051689">
    <property type="entry name" value="Sterol_desaturase/TMEM195"/>
</dbReference>
<dbReference type="PANTHER" id="PTHR21624:SF3">
    <property type="entry name" value="FATTY ACID HYDROXYLASE DOMAIN-CONTAINING PROTEIN"/>
    <property type="match status" value="1"/>
</dbReference>
<dbReference type="GO" id="GO:0016020">
    <property type="term" value="C:membrane"/>
    <property type="evidence" value="ECO:0007669"/>
    <property type="project" value="GOC"/>
</dbReference>
<keyword evidence="5 6" id="KW-0472">Membrane</keyword>
<accession>A0A6M0IGE2</accession>
<comment type="subcellular location">
    <subcellularLocation>
        <location evidence="1">Endomembrane system</location>
        <topology evidence="1">Multi-pass membrane protein</topology>
    </subcellularLocation>
</comment>
<evidence type="ECO:0000256" key="5">
    <source>
        <dbReference type="ARBA" id="ARBA00023136"/>
    </source>
</evidence>
<dbReference type="GO" id="GO:0006643">
    <property type="term" value="P:membrane lipid metabolic process"/>
    <property type="evidence" value="ECO:0007669"/>
    <property type="project" value="TreeGrafter"/>
</dbReference>
<dbReference type="RefSeq" id="WP_164036223.1">
    <property type="nucleotide sequence ID" value="NZ_JAAGNZ010000001.1"/>
</dbReference>
<dbReference type="Proteomes" id="UP000477386">
    <property type="component" value="Unassembled WGS sequence"/>
</dbReference>
<evidence type="ECO:0000313" key="9">
    <source>
        <dbReference type="Proteomes" id="UP000477386"/>
    </source>
</evidence>
<dbReference type="EMBL" id="JAAGNZ010000001">
    <property type="protein sequence ID" value="NEU66882.1"/>
    <property type="molecule type" value="Genomic_DNA"/>
</dbReference>
<organism evidence="8 9">
    <name type="scientific">Spirosoma agri</name>
    <dbReference type="NCBI Taxonomy" id="1987381"/>
    <lineage>
        <taxon>Bacteria</taxon>
        <taxon>Pseudomonadati</taxon>
        <taxon>Bacteroidota</taxon>
        <taxon>Cytophagia</taxon>
        <taxon>Cytophagales</taxon>
        <taxon>Cytophagaceae</taxon>
        <taxon>Spirosoma</taxon>
    </lineage>
</organism>
<sequence length="284" mass="32905">MERLVNYFEHIPSLHRSLILVGGITIFWLIETAVPLFQFSYRKTTHAGINIFFTLTTAVVNVCLAFLLLRTSDWTVQHHVGLLQWLSLPRWAELLLGLLALDLVGAWLPHWTQHQVTFLWRFHLIHHTDVYVDTTTANRHHPGESVIRFVFTLLAVLVTGAPMWLVFLYQALSVLLSQFNHANIELPRWADRLLGLVIVTPNMHHVHHHYVLPVTNTNYGNIFPYWDRLFGTYHEMAGKDIHYGIDTHPQPREHSHIGGLLKIPFQTYRPPVGEPTHTEKEIQP</sequence>
<comment type="caution">
    <text evidence="8">The sequence shown here is derived from an EMBL/GenBank/DDBJ whole genome shotgun (WGS) entry which is preliminary data.</text>
</comment>
<evidence type="ECO:0000256" key="2">
    <source>
        <dbReference type="ARBA" id="ARBA00022692"/>
    </source>
</evidence>
<evidence type="ECO:0000256" key="1">
    <source>
        <dbReference type="ARBA" id="ARBA00004127"/>
    </source>
</evidence>
<dbReference type="AlphaFoldDB" id="A0A6M0IGE2"/>
<dbReference type="PANTHER" id="PTHR21624">
    <property type="entry name" value="STEROL DESATURASE-RELATED PROTEIN"/>
    <property type="match status" value="1"/>
</dbReference>
<dbReference type="GO" id="GO:0005506">
    <property type="term" value="F:iron ion binding"/>
    <property type="evidence" value="ECO:0007669"/>
    <property type="project" value="InterPro"/>
</dbReference>
<keyword evidence="3 6" id="KW-1133">Transmembrane helix</keyword>
<feature type="transmembrane region" description="Helical" evidence="6">
    <location>
        <begin position="89"/>
        <end position="108"/>
    </location>
</feature>
<evidence type="ECO:0000313" key="8">
    <source>
        <dbReference type="EMBL" id="NEU66882.1"/>
    </source>
</evidence>
<name>A0A6M0IGE2_9BACT</name>
<keyword evidence="2 6" id="KW-0812">Transmembrane</keyword>
<dbReference type="GO" id="GO:0008610">
    <property type="term" value="P:lipid biosynthetic process"/>
    <property type="evidence" value="ECO:0007669"/>
    <property type="project" value="InterPro"/>
</dbReference>
<keyword evidence="9" id="KW-1185">Reference proteome</keyword>
<evidence type="ECO:0000256" key="3">
    <source>
        <dbReference type="ARBA" id="ARBA00022989"/>
    </source>
</evidence>
<dbReference type="GO" id="GO:0050479">
    <property type="term" value="F:glyceryl-ether monooxygenase activity"/>
    <property type="evidence" value="ECO:0007669"/>
    <property type="project" value="TreeGrafter"/>
</dbReference>
<evidence type="ECO:0000256" key="4">
    <source>
        <dbReference type="ARBA" id="ARBA00023002"/>
    </source>
</evidence>
<protein>
    <submittedName>
        <fullName evidence="8">Sterol desaturase family protein</fullName>
    </submittedName>
</protein>